<evidence type="ECO:0000256" key="2">
    <source>
        <dbReference type="ARBA" id="ARBA00006574"/>
    </source>
</evidence>
<keyword evidence="4" id="KW-0479">Metal-binding</keyword>
<dbReference type="Pfam" id="PF06839">
    <property type="entry name" value="Zn_ribbon_GRF"/>
    <property type="match status" value="1"/>
</dbReference>
<evidence type="ECO:0000256" key="7">
    <source>
        <dbReference type="ARBA" id="ARBA00022833"/>
    </source>
</evidence>
<feature type="transmembrane region" description="Helical" evidence="12">
    <location>
        <begin position="61"/>
        <end position="79"/>
    </location>
</feature>
<keyword evidence="9 12" id="KW-0472">Membrane</keyword>
<evidence type="ECO:0000256" key="6">
    <source>
        <dbReference type="ARBA" id="ARBA00022821"/>
    </source>
</evidence>
<feature type="transmembrane region" description="Helical" evidence="12">
    <location>
        <begin position="397"/>
        <end position="425"/>
    </location>
</feature>
<accession>A0ABQ7VWJ0</accession>
<keyword evidence="15" id="KW-1185">Reference proteome</keyword>
<dbReference type="PANTHER" id="PTHR31942">
    <property type="entry name" value="MLO-LIKE PROTEIN 1"/>
    <property type="match status" value="1"/>
</dbReference>
<organism evidence="14 15">
    <name type="scientific">Solanum tuberosum</name>
    <name type="common">Potato</name>
    <dbReference type="NCBI Taxonomy" id="4113"/>
    <lineage>
        <taxon>Eukaryota</taxon>
        <taxon>Viridiplantae</taxon>
        <taxon>Streptophyta</taxon>
        <taxon>Embryophyta</taxon>
        <taxon>Tracheophyta</taxon>
        <taxon>Spermatophyta</taxon>
        <taxon>Magnoliopsida</taxon>
        <taxon>eudicotyledons</taxon>
        <taxon>Gunneridae</taxon>
        <taxon>Pentapetalae</taxon>
        <taxon>asterids</taxon>
        <taxon>lamiids</taxon>
        <taxon>Solanales</taxon>
        <taxon>Solanaceae</taxon>
        <taxon>Solanoideae</taxon>
        <taxon>Solaneae</taxon>
        <taxon>Solanum</taxon>
    </lineage>
</organism>
<feature type="transmembrane region" description="Helical" evidence="12">
    <location>
        <begin position="305"/>
        <end position="322"/>
    </location>
</feature>
<evidence type="ECO:0000256" key="4">
    <source>
        <dbReference type="ARBA" id="ARBA00022723"/>
    </source>
</evidence>
<evidence type="ECO:0000313" key="14">
    <source>
        <dbReference type="EMBL" id="KAH0772139.1"/>
    </source>
</evidence>
<dbReference type="Proteomes" id="UP000826656">
    <property type="component" value="Unassembled WGS sequence"/>
</dbReference>
<comment type="subcellular location">
    <subcellularLocation>
        <location evidence="1">Membrane</location>
        <topology evidence="1">Multi-pass membrane protein</topology>
    </subcellularLocation>
</comment>
<evidence type="ECO:0000256" key="8">
    <source>
        <dbReference type="ARBA" id="ARBA00022989"/>
    </source>
</evidence>
<proteinExistence type="inferred from homology"/>
<feature type="transmembrane region" description="Helical" evidence="12">
    <location>
        <begin position="153"/>
        <end position="174"/>
    </location>
</feature>
<comment type="similarity">
    <text evidence="2">Belongs to the MLO family.</text>
</comment>
<evidence type="ECO:0000256" key="5">
    <source>
        <dbReference type="ARBA" id="ARBA00022771"/>
    </source>
</evidence>
<evidence type="ECO:0000313" key="15">
    <source>
        <dbReference type="Proteomes" id="UP000826656"/>
    </source>
</evidence>
<evidence type="ECO:0000256" key="9">
    <source>
        <dbReference type="ARBA" id="ARBA00023136"/>
    </source>
</evidence>
<evidence type="ECO:0000256" key="11">
    <source>
        <dbReference type="PROSITE-ProRule" id="PRU01343"/>
    </source>
</evidence>
<gene>
    <name evidence="14" type="ORF">KY290_016120</name>
</gene>
<keyword evidence="8 12" id="KW-1133">Transmembrane helix</keyword>
<feature type="transmembrane region" description="Helical" evidence="12">
    <location>
        <begin position="361"/>
        <end position="385"/>
    </location>
</feature>
<name>A0ABQ7VWJ0_SOLTU</name>
<dbReference type="PROSITE" id="PS51999">
    <property type="entry name" value="ZF_GRF"/>
    <property type="match status" value="1"/>
</dbReference>
<evidence type="ECO:0000256" key="3">
    <source>
        <dbReference type="ARBA" id="ARBA00022692"/>
    </source>
</evidence>
<dbReference type="PANTHER" id="PTHR31942:SF62">
    <property type="entry name" value="MLO-LIKE PROTEIN"/>
    <property type="match status" value="1"/>
</dbReference>
<protein>
    <recommendedName>
        <fullName evidence="13">GRF-type domain-containing protein</fullName>
    </recommendedName>
</protein>
<keyword evidence="5 11" id="KW-0863">Zinc-finger</keyword>
<evidence type="ECO:0000256" key="1">
    <source>
        <dbReference type="ARBA" id="ARBA00004141"/>
    </source>
</evidence>
<evidence type="ECO:0000256" key="10">
    <source>
        <dbReference type="ARBA" id="ARBA00023265"/>
    </source>
</evidence>
<feature type="transmembrane region" description="Helical" evidence="12">
    <location>
        <begin position="15"/>
        <end position="35"/>
    </location>
</feature>
<comment type="caution">
    <text evidence="14">The sequence shown here is derived from an EMBL/GenBank/DDBJ whole genome shotgun (WGS) entry which is preliminary data.</text>
</comment>
<evidence type="ECO:0000256" key="12">
    <source>
        <dbReference type="SAM" id="Phobius"/>
    </source>
</evidence>
<evidence type="ECO:0000259" key="13">
    <source>
        <dbReference type="PROSITE" id="PS51999"/>
    </source>
</evidence>
<feature type="transmembrane region" description="Helical" evidence="12">
    <location>
        <begin position="278"/>
        <end position="299"/>
    </location>
</feature>
<feature type="transmembrane region" description="Helical" evidence="12">
    <location>
        <begin position="675"/>
        <end position="695"/>
    </location>
</feature>
<feature type="domain" description="GRF-type" evidence="13">
    <location>
        <begin position="549"/>
        <end position="591"/>
    </location>
</feature>
<keyword evidence="6" id="KW-0611">Plant defense</keyword>
<keyword evidence="7" id="KW-0862">Zinc</keyword>
<dbReference type="InterPro" id="IPR010666">
    <property type="entry name" value="Znf_GRF"/>
</dbReference>
<keyword evidence="3 12" id="KW-0812">Transmembrane</keyword>
<reference evidence="14 15" key="1">
    <citation type="journal article" date="2021" name="bioRxiv">
        <title>Chromosome-scale and haplotype-resolved genome assembly of a tetraploid potato cultivar.</title>
        <authorList>
            <person name="Sun H."/>
            <person name="Jiao W.-B."/>
            <person name="Krause K."/>
            <person name="Campoy J.A."/>
            <person name="Goel M."/>
            <person name="Folz-Donahue K."/>
            <person name="Kukat C."/>
            <person name="Huettel B."/>
            <person name="Schneeberger K."/>
        </authorList>
    </citation>
    <scope>NUCLEOTIDE SEQUENCE [LARGE SCALE GENOMIC DNA]</scope>
    <source>
        <strain evidence="14">SolTubOtavaFocal</strain>
        <tissue evidence="14">Leaves</tissue>
    </source>
</reference>
<sequence>MGNFKGASFAETPTWAVATVVAVLVSIGFLIHGSLKKFGKWLHRTKREPLYAALEKIKEELMVFGLLSLLMGHWIVYVAKICVKSSTVSSHFYPCSPPRNKTQSAITRFALSGSSYSNFSTSRLLLSSGHEDYCPEGLQSFASKESLEQLHRLLLVLGVSHVSYSFFAIALAMIKIYSWRTWENYAKSMALQRLEGSEEAVTNNTRMGRLSTFTFHQTTHPWSQHRALVWLLCFSRQFWSSINEADYMALRLGFITTHQLPLTYDFHKYMLRSMEEEFRDIVGISVPLWIFVIICVFLSFHGTNIYFWISFFPAILILLVGTKLHRVVVKLAVESMDSSPLEGFHQFNLRDELFWFGKPRFLLRIIQFVSFQNAFEMATYIWSLWEIKGSSCFTDNYTFLVIRLSFGVVSQFWCSFVTFPLYVIVAQMGSRYKKTIVSENVRTSLHGWRHKVKTRLEGSVVSPETLIATTSLDSMAEDEVDQIHTIATISTEVFDETLEQSCTNEISECDELHIPLSPRNQGEHTMRSINLTNLCMEEDDYTTKKKVYCNHGLVVRLKTSWTSNNPGRRYWSCPYYGSPRSCNFWCWKDKENIDPRSKFVIPKLIQKLGELENIVESSQTSATAFELIEVTEEVDKPGDFKQDDDCLGMKLKMLQEEVEKMKVMQNKWRRTWQNVLFFVVACCCVMVIAISYWFWVINMKKCSMKLP</sequence>
<dbReference type="InterPro" id="IPR004326">
    <property type="entry name" value="Mlo"/>
</dbReference>
<keyword evidence="10" id="KW-0568">Pathogenesis-related protein</keyword>
<dbReference type="EMBL" id="JAIVGD010000011">
    <property type="protein sequence ID" value="KAH0772139.1"/>
    <property type="molecule type" value="Genomic_DNA"/>
</dbReference>
<dbReference type="Pfam" id="PF03094">
    <property type="entry name" value="Mlo"/>
    <property type="match status" value="1"/>
</dbReference>